<dbReference type="PANTHER" id="PTHR12447">
    <property type="entry name" value="ANKYRIN REPEAT DOMAIN-CONTAINING PROTEIN 13"/>
    <property type="match status" value="1"/>
</dbReference>
<evidence type="ECO:0000256" key="4">
    <source>
        <dbReference type="ARBA" id="ARBA00023043"/>
    </source>
</evidence>
<keyword evidence="12" id="KW-1185">Reference proteome</keyword>
<feature type="repeat" description="ANK" evidence="8">
    <location>
        <begin position="88"/>
        <end position="120"/>
    </location>
</feature>
<dbReference type="PROSITE" id="PS50088">
    <property type="entry name" value="ANK_REPEAT"/>
    <property type="match status" value="1"/>
</dbReference>
<evidence type="ECO:0000256" key="9">
    <source>
        <dbReference type="SAM" id="MobiDB-lite"/>
    </source>
</evidence>
<evidence type="ECO:0000256" key="7">
    <source>
        <dbReference type="ARBA" id="ARBA00037107"/>
    </source>
</evidence>
<dbReference type="Proteomes" id="UP000078512">
    <property type="component" value="Unassembled WGS sequence"/>
</dbReference>
<dbReference type="SMART" id="SM00248">
    <property type="entry name" value="ANK"/>
    <property type="match status" value="2"/>
</dbReference>
<keyword evidence="2" id="KW-0677">Repeat</keyword>
<sequence length="697" mass="77025">MASIAVDPADPMALHKLVYLNKTHTLKMFLAPYKSITTSHHHHPTTNPTTTATTNGNGTALETTVPSVQKERETADHHHPHINSLDLHLHAPLHLAVMLQRKEMVQILLKAGANPLVRSGSGWTPRQEATSLGDREMIELITRYQRKEFSGSFKTKAMNLVKQLSADLDQFYFQLQWEFQSWVPFVSGLCPKDTYHIWKKGNAVRMDTSLVGFENMKWIRGHISIVFRVDPEHGPELVIIDRVKKITQILARSSDDDEEEEHEPTDEEIQDEVSICFNSDITSTNVPTSAIKFQRAKAGMWGYRSNKVEKVGEFECAVWKMDGVEFRTRVRTEHLKDEHGKPIVPAKSSRGGRGGHHHHHPHGPGRGGHRGGHAITAGHAAALEEKDEKARRHGRGMQPRRTIHQPLFAPFSDPDSELSSSPDQDSLMEKLGGSVGALSLESSDGHASSRSLSPVGDEKAVVPVQPPKKHMRSTGTISDDAFFETALEEAESEMAEEVNEKLAFRPSLPPPPATSVTFEQYFDAAVTTVGDMHLGRPLEQKESKRTFGATLWMYENQHPTPAVAAGRSTSSLSSSNHATYHENGSVTSVASSGSGAGNTTAAPSFPLTIEKILPLLEVIGMDNNRLVGKLKEFLEYKLPPGFPIRANIPVYPSLSADVTFVNYDAHKVIEDDMFEVPGEEQGYSEGFVIRPGGEDDS</sequence>
<feature type="compositionally biased region" description="Low complexity" evidence="9">
    <location>
        <begin position="583"/>
        <end position="601"/>
    </location>
</feature>
<dbReference type="InterPro" id="IPR002110">
    <property type="entry name" value="Ankyrin_rpt"/>
</dbReference>
<dbReference type="Gene3D" id="1.25.40.20">
    <property type="entry name" value="Ankyrin repeat-containing domain"/>
    <property type="match status" value="1"/>
</dbReference>
<comment type="subcellular location">
    <subcellularLocation>
        <location evidence="1">Endoplasmic reticulum membrane</location>
    </subcellularLocation>
</comment>
<comment type="function">
    <text evidence="7">Acts as a molecular chaperone for G protein-coupled receptors, regulating their biogenesis and exit from the ER.</text>
</comment>
<evidence type="ECO:0000256" key="5">
    <source>
        <dbReference type="ARBA" id="ARBA00023136"/>
    </source>
</evidence>
<dbReference type="STRING" id="1314771.A0A197JG10"/>
<dbReference type="EMBL" id="KV442102">
    <property type="protein sequence ID" value="OAQ24060.1"/>
    <property type="molecule type" value="Genomic_DNA"/>
</dbReference>
<dbReference type="InterPro" id="IPR021832">
    <property type="entry name" value="ANKRD13"/>
</dbReference>
<feature type="compositionally biased region" description="Basic residues" evidence="9">
    <location>
        <begin position="353"/>
        <end position="372"/>
    </location>
</feature>
<dbReference type="AlphaFoldDB" id="A0A197JG10"/>
<keyword evidence="4 8" id="KW-0040">ANK repeat</keyword>
<evidence type="ECO:0000313" key="12">
    <source>
        <dbReference type="Proteomes" id="UP000078512"/>
    </source>
</evidence>
<dbReference type="OrthoDB" id="341259at2759"/>
<name>A0A197JG10_9FUNG</name>
<evidence type="ECO:0000313" key="11">
    <source>
        <dbReference type="EMBL" id="OAQ24060.1"/>
    </source>
</evidence>
<feature type="domain" description="Ankyrin repeat" evidence="10">
    <location>
        <begin position="205"/>
        <end position="556"/>
    </location>
</feature>
<feature type="domain" description="Ankyrin repeat" evidence="10">
    <location>
        <begin position="602"/>
        <end position="667"/>
    </location>
</feature>
<feature type="region of interest" description="Disordered" evidence="9">
    <location>
        <begin position="39"/>
        <end position="60"/>
    </location>
</feature>
<protein>
    <recommendedName>
        <fullName evidence="10">Ankyrin repeat domain-containing protein</fullName>
    </recommendedName>
</protein>
<evidence type="ECO:0000256" key="6">
    <source>
        <dbReference type="ARBA" id="ARBA00023186"/>
    </source>
</evidence>
<dbReference type="Pfam" id="PF00023">
    <property type="entry name" value="Ank"/>
    <property type="match status" value="1"/>
</dbReference>
<accession>A0A197JG10</accession>
<keyword evidence="6" id="KW-0143">Chaperone</keyword>
<evidence type="ECO:0000256" key="1">
    <source>
        <dbReference type="ARBA" id="ARBA00004586"/>
    </source>
</evidence>
<dbReference type="PANTHER" id="PTHR12447:SF25">
    <property type="entry name" value="ANKYRIN REPEAT DOMAIN-CONTAINING PROTEIN 13C"/>
    <property type="match status" value="1"/>
</dbReference>
<dbReference type="InterPro" id="IPR055285">
    <property type="entry name" value="ANKRD13_C"/>
</dbReference>
<dbReference type="InterPro" id="IPR036770">
    <property type="entry name" value="Ankyrin_rpt-contain_sf"/>
</dbReference>
<gene>
    <name evidence="11" type="ORF">K457DRAFT_142236</name>
</gene>
<dbReference type="PROSITE" id="PS50297">
    <property type="entry name" value="ANK_REP_REGION"/>
    <property type="match status" value="1"/>
</dbReference>
<keyword evidence="3" id="KW-0256">Endoplasmic reticulum</keyword>
<evidence type="ECO:0000256" key="2">
    <source>
        <dbReference type="ARBA" id="ARBA00022737"/>
    </source>
</evidence>
<organism evidence="11 12">
    <name type="scientific">Linnemannia elongata AG-77</name>
    <dbReference type="NCBI Taxonomy" id="1314771"/>
    <lineage>
        <taxon>Eukaryota</taxon>
        <taxon>Fungi</taxon>
        <taxon>Fungi incertae sedis</taxon>
        <taxon>Mucoromycota</taxon>
        <taxon>Mortierellomycotina</taxon>
        <taxon>Mortierellomycetes</taxon>
        <taxon>Mortierellales</taxon>
        <taxon>Mortierellaceae</taxon>
        <taxon>Linnemannia</taxon>
    </lineage>
</organism>
<feature type="compositionally biased region" description="Low complexity" evidence="9">
    <location>
        <begin position="45"/>
        <end position="60"/>
    </location>
</feature>
<proteinExistence type="predicted"/>
<feature type="region of interest" description="Disordered" evidence="9">
    <location>
        <begin position="335"/>
        <end position="457"/>
    </location>
</feature>
<feature type="compositionally biased region" description="Polar residues" evidence="9">
    <location>
        <begin position="440"/>
        <end position="452"/>
    </location>
</feature>
<dbReference type="SUPFAM" id="SSF48403">
    <property type="entry name" value="Ankyrin repeat"/>
    <property type="match status" value="1"/>
</dbReference>
<keyword evidence="5" id="KW-0472">Membrane</keyword>
<evidence type="ECO:0000259" key="10">
    <source>
        <dbReference type="Pfam" id="PF11904"/>
    </source>
</evidence>
<evidence type="ECO:0000256" key="3">
    <source>
        <dbReference type="ARBA" id="ARBA00022824"/>
    </source>
</evidence>
<reference evidence="11 12" key="1">
    <citation type="submission" date="2016-05" db="EMBL/GenBank/DDBJ databases">
        <title>Genome sequencing reveals origins of a unique bacterial endosymbiosis in the earliest lineages of terrestrial Fungi.</title>
        <authorList>
            <consortium name="DOE Joint Genome Institute"/>
            <person name="Uehling J."/>
            <person name="Gryganskyi A."/>
            <person name="Hameed K."/>
            <person name="Tschaplinski T."/>
            <person name="Misztal P."/>
            <person name="Wu S."/>
            <person name="Desiro A."/>
            <person name="Vande Pol N."/>
            <person name="Du Z.-Y."/>
            <person name="Zienkiewicz A."/>
            <person name="Zienkiewicz K."/>
            <person name="Morin E."/>
            <person name="Tisserant E."/>
            <person name="Splivallo R."/>
            <person name="Hainaut M."/>
            <person name="Henrissat B."/>
            <person name="Ohm R."/>
            <person name="Kuo A."/>
            <person name="Yan J."/>
            <person name="Lipzen A."/>
            <person name="Nolan M."/>
            <person name="Labutti K."/>
            <person name="Barry K."/>
            <person name="Goldstein A."/>
            <person name="Labbe J."/>
            <person name="Schadt C."/>
            <person name="Tuskan G."/>
            <person name="Grigoriev I."/>
            <person name="Martin F."/>
            <person name="Vilgalys R."/>
            <person name="Bonito G."/>
        </authorList>
    </citation>
    <scope>NUCLEOTIDE SEQUENCE [LARGE SCALE GENOMIC DNA]</scope>
    <source>
        <strain evidence="11 12">AG-77</strain>
    </source>
</reference>
<dbReference type="Pfam" id="PF11904">
    <property type="entry name" value="ANKRD13_C"/>
    <property type="match status" value="2"/>
</dbReference>
<dbReference type="GO" id="GO:0005789">
    <property type="term" value="C:endoplasmic reticulum membrane"/>
    <property type="evidence" value="ECO:0007669"/>
    <property type="project" value="UniProtKB-SubCell"/>
</dbReference>
<feature type="region of interest" description="Disordered" evidence="9">
    <location>
        <begin position="562"/>
        <end position="601"/>
    </location>
</feature>
<evidence type="ECO:0000256" key="8">
    <source>
        <dbReference type="PROSITE-ProRule" id="PRU00023"/>
    </source>
</evidence>